<evidence type="ECO:0000313" key="3">
    <source>
        <dbReference type="EMBL" id="MBD7994193.1"/>
    </source>
</evidence>
<keyword evidence="4" id="KW-1185">Reference proteome</keyword>
<protein>
    <submittedName>
        <fullName evidence="3">GerMN domain-containing protein</fullName>
    </submittedName>
</protein>
<evidence type="ECO:0000256" key="1">
    <source>
        <dbReference type="SAM" id="SignalP"/>
    </source>
</evidence>
<evidence type="ECO:0000313" key="4">
    <source>
        <dbReference type="Proteomes" id="UP000609874"/>
    </source>
</evidence>
<dbReference type="PROSITE" id="PS51257">
    <property type="entry name" value="PROKAR_LIPOPROTEIN"/>
    <property type="match status" value="1"/>
</dbReference>
<dbReference type="EMBL" id="JACSQD010000001">
    <property type="protein sequence ID" value="MBD7994193.1"/>
    <property type="molecule type" value="Genomic_DNA"/>
</dbReference>
<evidence type="ECO:0000259" key="2">
    <source>
        <dbReference type="SMART" id="SM00909"/>
    </source>
</evidence>
<reference evidence="3 4" key="1">
    <citation type="submission" date="2020-08" db="EMBL/GenBank/DDBJ databases">
        <title>A Genomic Blueprint of the Chicken Gut Microbiome.</title>
        <authorList>
            <person name="Gilroy R."/>
            <person name="Ravi A."/>
            <person name="Getino M."/>
            <person name="Pursley I."/>
            <person name="Horton D.L."/>
            <person name="Alikhan N.-F."/>
            <person name="Baker D."/>
            <person name="Gharbi K."/>
            <person name="Hall N."/>
            <person name="Watson M."/>
            <person name="Adriaenssens E.M."/>
            <person name="Foster-Nyarko E."/>
            <person name="Jarju S."/>
            <person name="Secka A."/>
            <person name="Antonio M."/>
            <person name="Oren A."/>
            <person name="Chaudhuri R."/>
            <person name="La Ragione R.M."/>
            <person name="Hildebrand F."/>
            <person name="Pallen M.J."/>
        </authorList>
    </citation>
    <scope>NUCLEOTIDE SEQUENCE [LARGE SCALE GENOMIC DNA]</scope>
    <source>
        <strain evidence="3 4">Sa2CUA1</strain>
    </source>
</reference>
<dbReference type="SMART" id="SM00909">
    <property type="entry name" value="Germane"/>
    <property type="match status" value="1"/>
</dbReference>
<gene>
    <name evidence="3" type="ORF">H9639_02640</name>
</gene>
<accession>A0ABR8UNQ9</accession>
<name>A0ABR8UNQ9_9MICC</name>
<dbReference type="Pfam" id="PF10646">
    <property type="entry name" value="Germane"/>
    <property type="match status" value="1"/>
</dbReference>
<feature type="chain" id="PRO_5047327633" evidence="1">
    <location>
        <begin position="22"/>
        <end position="295"/>
    </location>
</feature>
<dbReference type="Proteomes" id="UP000609874">
    <property type="component" value="Unassembled WGS sequence"/>
</dbReference>
<feature type="signal peptide" evidence="1">
    <location>
        <begin position="1"/>
        <end position="21"/>
    </location>
</feature>
<feature type="domain" description="GerMN" evidence="2">
    <location>
        <begin position="86"/>
        <end position="183"/>
    </location>
</feature>
<comment type="caution">
    <text evidence="3">The sequence shown here is derived from an EMBL/GenBank/DDBJ whole genome shotgun (WGS) entry which is preliminary data.</text>
</comment>
<dbReference type="RefSeq" id="WP_191806560.1">
    <property type="nucleotide sequence ID" value="NZ_JACSQD010000001.1"/>
</dbReference>
<dbReference type="InterPro" id="IPR019606">
    <property type="entry name" value="GerMN"/>
</dbReference>
<sequence>MRLILLAAAAPLILGSCGVVAEMPTTSMPNSFSGSASSEGRPMAVSAPAEATASKVVMPVYWLGLNDADVQLYREFLPSDNLGDPIGEAVRAMTSETPRDGDYFTPWHPASNVTASISSKNVITVDITSDAFKASLDAGMAHRAVQQLVYTATAAAANAGLTTAGVSSTVVVLVDGKAGYQAFGHESLEQPLVRDASLPAPIWIITPQEGEAAEESLTVSGSAVVRDEQLAWSVEPITNGRPETTPVASGTIRLDASAGETALFDVPVKLEPGEYNLRVFHGEGANEDSKRITVY</sequence>
<proteinExistence type="predicted"/>
<keyword evidence="1" id="KW-0732">Signal</keyword>
<organism evidence="3 4">
    <name type="scientific">Arthrobacter gallicola</name>
    <dbReference type="NCBI Taxonomy" id="2762225"/>
    <lineage>
        <taxon>Bacteria</taxon>
        <taxon>Bacillati</taxon>
        <taxon>Actinomycetota</taxon>
        <taxon>Actinomycetes</taxon>
        <taxon>Micrococcales</taxon>
        <taxon>Micrococcaceae</taxon>
        <taxon>Arthrobacter</taxon>
    </lineage>
</organism>